<reference evidence="3" key="2">
    <citation type="submission" date="2015-01" db="EMBL/GenBank/DDBJ databases">
        <title>Evolutionary Origins and Diversification of the Mycorrhizal Mutualists.</title>
        <authorList>
            <consortium name="DOE Joint Genome Institute"/>
            <consortium name="Mycorrhizal Genomics Consortium"/>
            <person name="Kohler A."/>
            <person name="Kuo A."/>
            <person name="Nagy L.G."/>
            <person name="Floudas D."/>
            <person name="Copeland A."/>
            <person name="Barry K.W."/>
            <person name="Cichocki N."/>
            <person name="Veneault-Fourrey C."/>
            <person name="LaButti K."/>
            <person name="Lindquist E.A."/>
            <person name="Lipzen A."/>
            <person name="Lundell T."/>
            <person name="Morin E."/>
            <person name="Murat C."/>
            <person name="Riley R."/>
            <person name="Ohm R."/>
            <person name="Sun H."/>
            <person name="Tunlid A."/>
            <person name="Henrissat B."/>
            <person name="Grigoriev I.V."/>
            <person name="Hibbett D.S."/>
            <person name="Martin F."/>
        </authorList>
    </citation>
    <scope>NUCLEOTIDE SEQUENCE [LARGE SCALE GENOMIC DNA]</scope>
    <source>
        <strain evidence="3">Zn</strain>
    </source>
</reference>
<dbReference type="AlphaFoldDB" id="A0A0C3H0H9"/>
<name>A0A0C3H0H9_OIDMZ</name>
<evidence type="ECO:0000313" key="2">
    <source>
        <dbReference type="EMBL" id="KIM96011.1"/>
    </source>
</evidence>
<gene>
    <name evidence="2" type="ORF">OIDMADRAFT_59100</name>
</gene>
<accession>A0A0C3H0H9</accession>
<proteinExistence type="predicted"/>
<evidence type="ECO:0000313" key="3">
    <source>
        <dbReference type="Proteomes" id="UP000054321"/>
    </source>
</evidence>
<protein>
    <submittedName>
        <fullName evidence="2">Uncharacterized protein</fullName>
    </submittedName>
</protein>
<organism evidence="2 3">
    <name type="scientific">Oidiodendron maius (strain Zn)</name>
    <dbReference type="NCBI Taxonomy" id="913774"/>
    <lineage>
        <taxon>Eukaryota</taxon>
        <taxon>Fungi</taxon>
        <taxon>Dikarya</taxon>
        <taxon>Ascomycota</taxon>
        <taxon>Pezizomycotina</taxon>
        <taxon>Leotiomycetes</taxon>
        <taxon>Leotiomycetes incertae sedis</taxon>
        <taxon>Myxotrichaceae</taxon>
        <taxon>Oidiodendron</taxon>
    </lineage>
</organism>
<feature type="compositionally biased region" description="Basic and acidic residues" evidence="1">
    <location>
        <begin position="8"/>
        <end position="21"/>
    </location>
</feature>
<dbReference type="HOGENOM" id="CLU_1982211_0_0_1"/>
<keyword evidence="3" id="KW-1185">Reference proteome</keyword>
<feature type="region of interest" description="Disordered" evidence="1">
    <location>
        <begin position="1"/>
        <end position="21"/>
    </location>
</feature>
<dbReference type="EMBL" id="KN832885">
    <property type="protein sequence ID" value="KIM96011.1"/>
    <property type="molecule type" value="Genomic_DNA"/>
</dbReference>
<reference evidence="2 3" key="1">
    <citation type="submission" date="2014-04" db="EMBL/GenBank/DDBJ databases">
        <authorList>
            <consortium name="DOE Joint Genome Institute"/>
            <person name="Kuo A."/>
            <person name="Martino E."/>
            <person name="Perotto S."/>
            <person name="Kohler A."/>
            <person name="Nagy L.G."/>
            <person name="Floudas D."/>
            <person name="Copeland A."/>
            <person name="Barry K.W."/>
            <person name="Cichocki N."/>
            <person name="Veneault-Fourrey C."/>
            <person name="LaButti K."/>
            <person name="Lindquist E.A."/>
            <person name="Lipzen A."/>
            <person name="Lundell T."/>
            <person name="Morin E."/>
            <person name="Murat C."/>
            <person name="Sun H."/>
            <person name="Tunlid A."/>
            <person name="Henrissat B."/>
            <person name="Grigoriev I.V."/>
            <person name="Hibbett D.S."/>
            <person name="Martin F."/>
            <person name="Nordberg H.P."/>
            <person name="Cantor M.N."/>
            <person name="Hua S.X."/>
        </authorList>
    </citation>
    <scope>NUCLEOTIDE SEQUENCE [LARGE SCALE GENOMIC DNA]</scope>
    <source>
        <strain evidence="2 3">Zn</strain>
    </source>
</reference>
<dbReference type="InParanoid" id="A0A0C3H0H9"/>
<evidence type="ECO:0000256" key="1">
    <source>
        <dbReference type="SAM" id="MobiDB-lite"/>
    </source>
</evidence>
<sequence length="126" mass="14642">MAGLSRRNGTETETGYRGRERASFEMRVERGGEAEGICIKEIEMWEGMSKEMWAWVKERLRGSELSSWFRWVVVLQQPQKRAYRWMANGFLRPPSDTPRSCRSMPATICSCVTMQFNVSVNENPLK</sequence>
<dbReference type="Proteomes" id="UP000054321">
    <property type="component" value="Unassembled WGS sequence"/>
</dbReference>